<evidence type="ECO:0000313" key="2">
    <source>
        <dbReference type="Proteomes" id="UP000482671"/>
    </source>
</evidence>
<comment type="caution">
    <text evidence="1">The sequence shown here is derived from an EMBL/GenBank/DDBJ whole genome shotgun (WGS) entry which is preliminary data.</text>
</comment>
<dbReference type="RefSeq" id="WP_122203919.1">
    <property type="nucleotide sequence ID" value="NZ_CP081901.1"/>
</dbReference>
<sequence length="101" mass="11497">MAYQQDMSIGLAFESETSSNTISVPYPAFMFGKFGNHVIRAVINRFDTFKFSNLKDSYSNLESIKNFIKGYSYLAGINILVYAKQEVLDDLTQKEKLFCAI</sequence>
<dbReference type="AlphaFoldDB" id="A0A9Q4RHN9"/>
<name>A0A9Q4RHN9_9BACT</name>
<dbReference type="Proteomes" id="UP000482671">
    <property type="component" value="Unassembled WGS sequence"/>
</dbReference>
<accession>A0A9Q4RHN9</accession>
<organism evidence="1 2">
    <name type="scientific">Parabacteroides merdae</name>
    <dbReference type="NCBI Taxonomy" id="46503"/>
    <lineage>
        <taxon>Bacteria</taxon>
        <taxon>Pseudomonadati</taxon>
        <taxon>Bacteroidota</taxon>
        <taxon>Bacteroidia</taxon>
        <taxon>Bacteroidales</taxon>
        <taxon>Tannerellaceae</taxon>
        <taxon>Parabacteroides</taxon>
    </lineage>
</organism>
<dbReference type="EMBL" id="WNDD01000033">
    <property type="protein sequence ID" value="MTV03758.1"/>
    <property type="molecule type" value="Genomic_DNA"/>
</dbReference>
<evidence type="ECO:0000313" key="1">
    <source>
        <dbReference type="EMBL" id="MTV03758.1"/>
    </source>
</evidence>
<gene>
    <name evidence="1" type="ORF">GME02_19405</name>
</gene>
<reference evidence="1 2" key="1">
    <citation type="journal article" date="2019" name="Nat. Med.">
        <title>A library of human gut bacterial isolates paired with longitudinal multiomics data enables mechanistic microbiome research.</title>
        <authorList>
            <person name="Poyet M."/>
            <person name="Groussin M."/>
            <person name="Gibbons S.M."/>
            <person name="Avila-Pacheco J."/>
            <person name="Jiang X."/>
            <person name="Kearney S.M."/>
            <person name="Perrotta A.R."/>
            <person name="Berdy B."/>
            <person name="Zhao S."/>
            <person name="Lieberman T.D."/>
            <person name="Swanson P.K."/>
            <person name="Smith M."/>
            <person name="Roesemann S."/>
            <person name="Alexander J.E."/>
            <person name="Rich S.A."/>
            <person name="Livny J."/>
            <person name="Vlamakis H."/>
            <person name="Clish C."/>
            <person name="Bullock K."/>
            <person name="Deik A."/>
            <person name="Scott J."/>
            <person name="Pierce K.A."/>
            <person name="Xavier R.J."/>
            <person name="Alm E.J."/>
        </authorList>
    </citation>
    <scope>NUCLEOTIDE SEQUENCE [LARGE SCALE GENOMIC DNA]</scope>
    <source>
        <strain evidence="1 2">BIOML-A11</strain>
    </source>
</reference>
<protein>
    <submittedName>
        <fullName evidence="1">Uncharacterized protein</fullName>
    </submittedName>
</protein>
<proteinExistence type="predicted"/>